<dbReference type="Gene3D" id="2.60.40.1180">
    <property type="entry name" value="Golgi alpha-mannosidase II"/>
    <property type="match status" value="1"/>
</dbReference>
<comment type="caution">
    <text evidence="2">The sequence shown here is derived from an EMBL/GenBank/DDBJ whole genome shotgun (WGS) entry which is preliminary data.</text>
</comment>
<sequence length="93" mass="10245">MLELRHQYKALQSGDILFLDAEEQLVFARSLGDEKLITVLNTKSDSAEIRIPVWQLGIESGDATSVLTNSSFKIENGELVAKLEGKGAELIKL</sequence>
<gene>
    <name evidence="2" type="ORF">JCM19231_2981</name>
</gene>
<dbReference type="InterPro" id="IPR013780">
    <property type="entry name" value="Glyco_hydro_b"/>
</dbReference>
<dbReference type="SUPFAM" id="SSF51011">
    <property type="entry name" value="Glycosyl hydrolase domain"/>
    <property type="match status" value="1"/>
</dbReference>
<keyword evidence="3" id="KW-1185">Reference proteome</keyword>
<feature type="domain" description="Maltogenic amylase-like C-terminal" evidence="1">
    <location>
        <begin position="18"/>
        <end position="87"/>
    </location>
</feature>
<dbReference type="Pfam" id="PF16657">
    <property type="entry name" value="Malt_amylase_C"/>
    <property type="match status" value="1"/>
</dbReference>
<evidence type="ECO:0000313" key="3">
    <source>
        <dbReference type="Proteomes" id="UP000031671"/>
    </source>
</evidence>
<reference evidence="2 3" key="1">
    <citation type="submission" date="2015-01" db="EMBL/GenBank/DDBJ databases">
        <title>Vibrio sp. C1 JCM 19231 whole genome shotgun sequence.</title>
        <authorList>
            <person name="Sawabe T."/>
            <person name="Meirelles P."/>
            <person name="Feng G."/>
            <person name="Sayaka M."/>
            <person name="Hattori M."/>
            <person name="Ohkuma M."/>
        </authorList>
    </citation>
    <scope>NUCLEOTIDE SEQUENCE [LARGE SCALE GENOMIC DNA]</scope>
    <source>
        <strain evidence="3">JCM 19231</strain>
    </source>
</reference>
<reference evidence="2 3" key="2">
    <citation type="submission" date="2015-01" db="EMBL/GenBank/DDBJ databases">
        <authorList>
            <consortium name="NBRP consortium"/>
            <person name="Sawabe T."/>
            <person name="Meirelles P."/>
            <person name="Feng G."/>
            <person name="Sayaka M."/>
            <person name="Hattori M."/>
            <person name="Ohkuma M."/>
        </authorList>
    </citation>
    <scope>NUCLEOTIDE SEQUENCE [LARGE SCALE GENOMIC DNA]</scope>
    <source>
        <strain evidence="3">JCM 19231</strain>
    </source>
</reference>
<name>A0A0B8NY29_9VIBR</name>
<accession>A0A0B8NY29</accession>
<dbReference type="EMBL" id="BBRZ01000016">
    <property type="protein sequence ID" value="GAM55629.1"/>
    <property type="molecule type" value="Genomic_DNA"/>
</dbReference>
<protein>
    <recommendedName>
        <fullName evidence="1">Maltogenic amylase-like C-terminal domain-containing protein</fullName>
    </recommendedName>
</protein>
<dbReference type="Proteomes" id="UP000031671">
    <property type="component" value="Unassembled WGS sequence"/>
</dbReference>
<dbReference type="InterPro" id="IPR032091">
    <property type="entry name" value="Malt_amylase-like_C"/>
</dbReference>
<evidence type="ECO:0000259" key="1">
    <source>
        <dbReference type="Pfam" id="PF16657"/>
    </source>
</evidence>
<dbReference type="AlphaFoldDB" id="A0A0B8NY29"/>
<evidence type="ECO:0000313" key="2">
    <source>
        <dbReference type="EMBL" id="GAM55629.1"/>
    </source>
</evidence>
<proteinExistence type="predicted"/>
<organism evidence="2 3">
    <name type="scientific">Vibrio ishigakensis</name>
    <dbReference type="NCBI Taxonomy" id="1481914"/>
    <lineage>
        <taxon>Bacteria</taxon>
        <taxon>Pseudomonadati</taxon>
        <taxon>Pseudomonadota</taxon>
        <taxon>Gammaproteobacteria</taxon>
        <taxon>Vibrionales</taxon>
        <taxon>Vibrionaceae</taxon>
        <taxon>Vibrio</taxon>
    </lineage>
</organism>